<dbReference type="PANTHER" id="PTHR30471:SF3">
    <property type="entry name" value="UPF0758 PROTEIN YEES-RELATED"/>
    <property type="match status" value="1"/>
</dbReference>
<evidence type="ECO:0000256" key="5">
    <source>
        <dbReference type="ARBA" id="ARBA00023049"/>
    </source>
</evidence>
<dbReference type="GO" id="GO:0008237">
    <property type="term" value="F:metallopeptidase activity"/>
    <property type="evidence" value="ECO:0007669"/>
    <property type="project" value="UniProtKB-KW"/>
</dbReference>
<dbReference type="InterPro" id="IPR025657">
    <property type="entry name" value="RadC_JAB"/>
</dbReference>
<feature type="domain" description="MPN" evidence="6">
    <location>
        <begin position="1"/>
        <end position="108"/>
    </location>
</feature>
<keyword evidence="2" id="KW-0479">Metal-binding</keyword>
<dbReference type="InterPro" id="IPR001405">
    <property type="entry name" value="UPF0758"/>
</dbReference>
<dbReference type="GO" id="GO:0006508">
    <property type="term" value="P:proteolysis"/>
    <property type="evidence" value="ECO:0007669"/>
    <property type="project" value="UniProtKB-KW"/>
</dbReference>
<dbReference type="Gene3D" id="3.40.140.10">
    <property type="entry name" value="Cytidine Deaminase, domain 2"/>
    <property type="match status" value="1"/>
</dbReference>
<protein>
    <recommendedName>
        <fullName evidence="6">MPN domain-containing protein</fullName>
    </recommendedName>
</protein>
<dbReference type="RefSeq" id="WP_214621209.1">
    <property type="nucleotide sequence ID" value="NZ_JAHGAW010000001.1"/>
</dbReference>
<evidence type="ECO:0000256" key="4">
    <source>
        <dbReference type="ARBA" id="ARBA00022833"/>
    </source>
</evidence>
<dbReference type="Pfam" id="PF04002">
    <property type="entry name" value="RadC"/>
    <property type="match status" value="1"/>
</dbReference>
<dbReference type="PROSITE" id="PS50249">
    <property type="entry name" value="MPN"/>
    <property type="match status" value="1"/>
</dbReference>
<dbReference type="GO" id="GO:0046872">
    <property type="term" value="F:metal ion binding"/>
    <property type="evidence" value="ECO:0007669"/>
    <property type="project" value="UniProtKB-KW"/>
</dbReference>
<comment type="caution">
    <text evidence="7">The sequence shown here is derived from an EMBL/GenBank/DDBJ whole genome shotgun (WGS) entry which is preliminary data.</text>
</comment>
<keyword evidence="1" id="KW-0645">Protease</keyword>
<dbReference type="AlphaFoldDB" id="A0A9X1AIQ4"/>
<sequence>MPFQANCELGAVDLYDAQGLLIERITLIGDHHSLAIDLAHLVPRLLACPCRTVILHHSHPSGRAEPSEADIAATRAVAGLLRLFGMQLHDHVIVGAQARFSFRGEGLI</sequence>
<dbReference type="EMBL" id="JAHGAW010000001">
    <property type="protein sequence ID" value="MBT2185455.1"/>
    <property type="molecule type" value="Genomic_DNA"/>
</dbReference>
<dbReference type="PANTHER" id="PTHR30471">
    <property type="entry name" value="DNA REPAIR PROTEIN RADC"/>
    <property type="match status" value="1"/>
</dbReference>
<evidence type="ECO:0000259" key="6">
    <source>
        <dbReference type="PROSITE" id="PS50249"/>
    </source>
</evidence>
<name>A0A9X1AIQ4_9SPHN</name>
<dbReference type="SUPFAM" id="SSF102712">
    <property type="entry name" value="JAB1/MPN domain"/>
    <property type="match status" value="1"/>
</dbReference>
<organism evidence="7 8">
    <name type="scientific">Sphingobium nicotianae</name>
    <dbReference type="NCBI Taxonomy" id="2782607"/>
    <lineage>
        <taxon>Bacteria</taxon>
        <taxon>Pseudomonadati</taxon>
        <taxon>Pseudomonadota</taxon>
        <taxon>Alphaproteobacteria</taxon>
        <taxon>Sphingomonadales</taxon>
        <taxon>Sphingomonadaceae</taxon>
        <taxon>Sphingobium</taxon>
    </lineage>
</organism>
<proteinExistence type="predicted"/>
<evidence type="ECO:0000313" key="8">
    <source>
        <dbReference type="Proteomes" id="UP001138757"/>
    </source>
</evidence>
<keyword evidence="4" id="KW-0862">Zinc</keyword>
<dbReference type="Proteomes" id="UP001138757">
    <property type="component" value="Unassembled WGS sequence"/>
</dbReference>
<keyword evidence="5" id="KW-0482">Metalloprotease</keyword>
<reference evidence="7" key="1">
    <citation type="submission" date="2021-05" db="EMBL/GenBank/DDBJ databases">
        <title>Genome of Sphingobium sp. strain.</title>
        <authorList>
            <person name="Fan R."/>
        </authorList>
    </citation>
    <scope>NUCLEOTIDE SEQUENCE</scope>
    <source>
        <strain evidence="7">H33</strain>
    </source>
</reference>
<dbReference type="InterPro" id="IPR037518">
    <property type="entry name" value="MPN"/>
</dbReference>
<evidence type="ECO:0000313" key="7">
    <source>
        <dbReference type="EMBL" id="MBT2185455.1"/>
    </source>
</evidence>
<keyword evidence="8" id="KW-1185">Reference proteome</keyword>
<evidence type="ECO:0000256" key="3">
    <source>
        <dbReference type="ARBA" id="ARBA00022801"/>
    </source>
</evidence>
<keyword evidence="3" id="KW-0378">Hydrolase</keyword>
<gene>
    <name evidence="7" type="ORF">KK488_00655</name>
</gene>
<evidence type="ECO:0000256" key="1">
    <source>
        <dbReference type="ARBA" id="ARBA00022670"/>
    </source>
</evidence>
<evidence type="ECO:0000256" key="2">
    <source>
        <dbReference type="ARBA" id="ARBA00022723"/>
    </source>
</evidence>
<accession>A0A9X1AIQ4</accession>